<keyword evidence="4" id="KW-0813">Transport</keyword>
<keyword evidence="7" id="KW-0186">Copper</keyword>
<dbReference type="Gene3D" id="2.60.40.420">
    <property type="entry name" value="Cupredoxins - blue copper proteins"/>
    <property type="match status" value="1"/>
</dbReference>
<comment type="cofactor">
    <cofactor evidence="1">
        <name>Cu(2+)</name>
        <dbReference type="ChEBI" id="CHEBI:29036"/>
    </cofactor>
</comment>
<dbReference type="Pfam" id="PF00127">
    <property type="entry name" value="Copper-bind"/>
    <property type="match status" value="1"/>
</dbReference>
<dbReference type="InterPro" id="IPR000923">
    <property type="entry name" value="BlueCu_1"/>
</dbReference>
<dbReference type="PRINTS" id="PR00157">
    <property type="entry name" value="PLASTOCYANIN"/>
</dbReference>
<keyword evidence="5" id="KW-0479">Metal-binding</keyword>
<name>A0A0F9JNA3_9ZZZZ</name>
<evidence type="ECO:0000256" key="4">
    <source>
        <dbReference type="ARBA" id="ARBA00022448"/>
    </source>
</evidence>
<protein>
    <recommendedName>
        <fullName evidence="9">Blue (type 1) copper domain-containing protein</fullName>
    </recommendedName>
</protein>
<dbReference type="InterPro" id="IPR002387">
    <property type="entry name" value="Plastocyanin"/>
</dbReference>
<evidence type="ECO:0000256" key="8">
    <source>
        <dbReference type="ARBA" id="ARBA00023078"/>
    </source>
</evidence>
<evidence type="ECO:0000256" key="3">
    <source>
        <dbReference type="ARBA" id="ARBA00005338"/>
    </source>
</evidence>
<dbReference type="GO" id="GO:0005507">
    <property type="term" value="F:copper ion binding"/>
    <property type="evidence" value="ECO:0007669"/>
    <property type="project" value="InterPro"/>
</dbReference>
<dbReference type="GO" id="GO:0009055">
    <property type="term" value="F:electron transfer activity"/>
    <property type="evidence" value="ECO:0007669"/>
    <property type="project" value="InterPro"/>
</dbReference>
<dbReference type="SUPFAM" id="SSF49503">
    <property type="entry name" value="Cupredoxins"/>
    <property type="match status" value="1"/>
</dbReference>
<comment type="caution">
    <text evidence="10">The sequence shown here is derived from an EMBL/GenBank/DDBJ whole genome shotgun (WGS) entry which is preliminary data.</text>
</comment>
<dbReference type="PRINTS" id="PR00156">
    <property type="entry name" value="COPPERBLUE"/>
</dbReference>
<dbReference type="EMBL" id="LAZR01009669">
    <property type="protein sequence ID" value="KKM71289.1"/>
    <property type="molecule type" value="Genomic_DNA"/>
</dbReference>
<evidence type="ECO:0000259" key="9">
    <source>
        <dbReference type="Pfam" id="PF00127"/>
    </source>
</evidence>
<evidence type="ECO:0000256" key="7">
    <source>
        <dbReference type="ARBA" id="ARBA00023008"/>
    </source>
</evidence>
<dbReference type="PROSITE" id="PS00196">
    <property type="entry name" value="COPPER_BLUE"/>
    <property type="match status" value="1"/>
</dbReference>
<evidence type="ECO:0000256" key="1">
    <source>
        <dbReference type="ARBA" id="ARBA00001973"/>
    </source>
</evidence>
<evidence type="ECO:0000256" key="5">
    <source>
        <dbReference type="ARBA" id="ARBA00022723"/>
    </source>
</evidence>
<proteinExistence type="inferred from homology"/>
<feature type="domain" description="Blue (type 1) copper" evidence="9">
    <location>
        <begin position="30"/>
        <end position="117"/>
    </location>
</feature>
<gene>
    <name evidence="10" type="ORF">LCGC14_1432130</name>
</gene>
<keyword evidence="6" id="KW-0249">Electron transport</keyword>
<organism evidence="10">
    <name type="scientific">marine sediment metagenome</name>
    <dbReference type="NCBI Taxonomy" id="412755"/>
    <lineage>
        <taxon>unclassified sequences</taxon>
        <taxon>metagenomes</taxon>
        <taxon>ecological metagenomes</taxon>
    </lineage>
</organism>
<evidence type="ECO:0000256" key="6">
    <source>
        <dbReference type="ARBA" id="ARBA00022982"/>
    </source>
</evidence>
<dbReference type="AlphaFoldDB" id="A0A0F9JNA3"/>
<dbReference type="InterPro" id="IPR001235">
    <property type="entry name" value="Copper_blue_Plastocyanin"/>
</dbReference>
<comment type="subcellular location">
    <subcellularLocation>
        <location evidence="2">Membrane</location>
        <topology evidence="2">Peripheral membrane protein</topology>
    </subcellularLocation>
</comment>
<keyword evidence="8" id="KW-0793">Thylakoid</keyword>
<accession>A0A0F9JNA3</accession>
<dbReference type="InterPro" id="IPR028871">
    <property type="entry name" value="BlueCu_1_BS"/>
</dbReference>
<dbReference type="GO" id="GO:0016020">
    <property type="term" value="C:membrane"/>
    <property type="evidence" value="ECO:0007669"/>
    <property type="project" value="UniProtKB-SubCell"/>
</dbReference>
<evidence type="ECO:0000313" key="10">
    <source>
        <dbReference type="EMBL" id="KKM71289.1"/>
    </source>
</evidence>
<reference evidence="10" key="1">
    <citation type="journal article" date="2015" name="Nature">
        <title>Complex archaea that bridge the gap between prokaryotes and eukaryotes.</title>
        <authorList>
            <person name="Spang A."/>
            <person name="Saw J.H."/>
            <person name="Jorgensen S.L."/>
            <person name="Zaremba-Niedzwiedzka K."/>
            <person name="Martijn J."/>
            <person name="Lind A.E."/>
            <person name="van Eijk R."/>
            <person name="Schleper C."/>
            <person name="Guy L."/>
            <person name="Ettema T.J."/>
        </authorList>
    </citation>
    <scope>NUCLEOTIDE SEQUENCE</scope>
</reference>
<evidence type="ECO:0000256" key="2">
    <source>
        <dbReference type="ARBA" id="ARBA00004170"/>
    </source>
</evidence>
<dbReference type="InterPro" id="IPR008972">
    <property type="entry name" value="Cupredoxin"/>
</dbReference>
<comment type="similarity">
    <text evidence="3">Belongs to the plastocyanin family.</text>
</comment>
<sequence length="148" mass="15685">MKYGKTLIAVALSAATLMSSAVMAENHTVSAAVTSFKPMVIKIQPGDTVSFENMNGHITNTVFTEADGKHQYIPEGAEGWTSAMGENFTTNPLTVEGVYLYKCDPHWGAGMGGVIIVGEATNLQAIQDTKPKGALKRLVKKAAKAVAK</sequence>